<accession>A0A934M8N1</accession>
<dbReference type="GO" id="GO:0016747">
    <property type="term" value="F:acyltransferase activity, transferring groups other than amino-acyl groups"/>
    <property type="evidence" value="ECO:0007669"/>
    <property type="project" value="InterPro"/>
</dbReference>
<dbReference type="EMBL" id="JAEIOS010000011">
    <property type="protein sequence ID" value="MBI8989300.1"/>
    <property type="molecule type" value="Genomic_DNA"/>
</dbReference>
<dbReference type="InterPro" id="IPR000182">
    <property type="entry name" value="GNAT_dom"/>
</dbReference>
<feature type="domain" description="N-acetyltransferase" evidence="1">
    <location>
        <begin position="6"/>
        <end position="195"/>
    </location>
</feature>
<name>A0A934M8N1_9CORY</name>
<dbReference type="InterPro" id="IPR016181">
    <property type="entry name" value="Acyl_CoA_acyltransferase"/>
</dbReference>
<gene>
    <name evidence="2" type="ORF">JDV75_05935</name>
</gene>
<evidence type="ECO:0000313" key="3">
    <source>
        <dbReference type="Proteomes" id="UP000645966"/>
    </source>
</evidence>
<reference evidence="2" key="1">
    <citation type="submission" date="2020-12" db="EMBL/GenBank/DDBJ databases">
        <title>Genome public.</title>
        <authorList>
            <person name="Sun Q."/>
        </authorList>
    </citation>
    <scope>NUCLEOTIDE SEQUENCE</scope>
    <source>
        <strain evidence="2">CCM 8863</strain>
    </source>
</reference>
<dbReference type="CDD" id="cd04301">
    <property type="entry name" value="NAT_SF"/>
    <property type="match status" value="1"/>
</dbReference>
<dbReference type="SUPFAM" id="SSF55729">
    <property type="entry name" value="Acyl-CoA N-acyltransferases (Nat)"/>
    <property type="match status" value="1"/>
</dbReference>
<evidence type="ECO:0000259" key="1">
    <source>
        <dbReference type="PROSITE" id="PS51186"/>
    </source>
</evidence>
<keyword evidence="3" id="KW-1185">Reference proteome</keyword>
<protein>
    <submittedName>
        <fullName evidence="2">GNAT family N-acetyltransferase</fullName>
    </submittedName>
</protein>
<evidence type="ECO:0000313" key="2">
    <source>
        <dbReference type="EMBL" id="MBI8989300.1"/>
    </source>
</evidence>
<dbReference type="AlphaFoldDB" id="A0A934M8N1"/>
<dbReference type="Pfam" id="PF00583">
    <property type="entry name" value="Acetyltransf_1"/>
    <property type="match status" value="1"/>
</dbReference>
<organism evidence="2 3">
    <name type="scientific">Corynebacterium meridianum</name>
    <dbReference type="NCBI Taxonomy" id="2765363"/>
    <lineage>
        <taxon>Bacteria</taxon>
        <taxon>Bacillati</taxon>
        <taxon>Actinomycetota</taxon>
        <taxon>Actinomycetes</taxon>
        <taxon>Mycobacteriales</taxon>
        <taxon>Corynebacteriaceae</taxon>
        <taxon>Corynebacterium</taxon>
    </lineage>
</organism>
<sequence>MDPVSTVIRPMTPLEFVHHCPELVALYWTAMDLDASGLGGHSRQSRVRHWRSLVHNPGFRAICAVTDDRITGIAYGMDGELRRNWTRAIADGLARSGGRDPRWPEILSDYFEISELHVLPGMQGKGIGRKLLTALLDDVPQRWALLSTPEVPDEANRAFGLYRALGFTDVIRYFTFFSDPRLFAVLAVELPLRDRTPVSRPKEC</sequence>
<proteinExistence type="predicted"/>
<dbReference type="Gene3D" id="3.40.630.30">
    <property type="match status" value="1"/>
</dbReference>
<dbReference type="Proteomes" id="UP000645966">
    <property type="component" value="Unassembled WGS sequence"/>
</dbReference>
<comment type="caution">
    <text evidence="2">The sequence shown here is derived from an EMBL/GenBank/DDBJ whole genome shotgun (WGS) entry which is preliminary data.</text>
</comment>
<dbReference type="PROSITE" id="PS51186">
    <property type="entry name" value="GNAT"/>
    <property type="match status" value="1"/>
</dbReference>